<evidence type="ECO:0000313" key="2">
    <source>
        <dbReference type="EMBL" id="MCP9290080.1"/>
    </source>
</evidence>
<dbReference type="EMBL" id="JANDBC010000001">
    <property type="protein sequence ID" value="MCP9290080.1"/>
    <property type="molecule type" value="Genomic_DNA"/>
</dbReference>
<keyword evidence="1" id="KW-0812">Transmembrane</keyword>
<dbReference type="Proteomes" id="UP001139125">
    <property type="component" value="Unassembled WGS sequence"/>
</dbReference>
<feature type="transmembrane region" description="Helical" evidence="1">
    <location>
        <begin position="6"/>
        <end position="28"/>
    </location>
</feature>
<reference evidence="2" key="1">
    <citation type="submission" date="2022-06" db="EMBL/GenBank/DDBJ databases">
        <title>Gracilimonas sp. CAU 1638 isolated from sea sediment.</title>
        <authorList>
            <person name="Kim W."/>
        </authorList>
    </citation>
    <scope>NUCLEOTIDE SEQUENCE</scope>
    <source>
        <strain evidence="2">CAU 1638</strain>
    </source>
</reference>
<name>A0A9X2RAZ5_9BACT</name>
<comment type="caution">
    <text evidence="2">The sequence shown here is derived from an EMBL/GenBank/DDBJ whole genome shotgun (WGS) entry which is preliminary data.</text>
</comment>
<evidence type="ECO:0000313" key="3">
    <source>
        <dbReference type="Proteomes" id="UP001139125"/>
    </source>
</evidence>
<evidence type="ECO:0000256" key="1">
    <source>
        <dbReference type="SAM" id="Phobius"/>
    </source>
</evidence>
<keyword evidence="1" id="KW-0472">Membrane</keyword>
<keyword evidence="1" id="KW-1133">Transmembrane helix</keyword>
<accession>A0A9X2RAZ5</accession>
<dbReference type="AlphaFoldDB" id="A0A9X2RAZ5"/>
<sequence>MNFGIILSYVITGFLLVAILATNANLNYSSSELTATQMKKNHSKAITEVINHDIPKIGFNRVNIIDPAFVKADSNEIVFYSNIDNSADESVETISWKYTDTPAPGSKNPHDHILVREINGDETEIDFGITRFKIDYFDEYGGDTPMATPVSSGNLQNIKQIEIELSVQTGFSLKSRSNPDGRYVTSTWIKRFSPVNLRDN</sequence>
<proteinExistence type="predicted"/>
<organism evidence="2 3">
    <name type="scientific">Gracilimonas sediminicola</name>
    <dbReference type="NCBI Taxonomy" id="2952158"/>
    <lineage>
        <taxon>Bacteria</taxon>
        <taxon>Pseudomonadati</taxon>
        <taxon>Balneolota</taxon>
        <taxon>Balneolia</taxon>
        <taxon>Balneolales</taxon>
        <taxon>Balneolaceae</taxon>
        <taxon>Gracilimonas</taxon>
    </lineage>
</organism>
<gene>
    <name evidence="2" type="ORF">NM125_00640</name>
</gene>
<protein>
    <submittedName>
        <fullName evidence="2">Uncharacterized protein</fullName>
    </submittedName>
</protein>
<keyword evidence="3" id="KW-1185">Reference proteome</keyword>
<dbReference type="RefSeq" id="WP_255131825.1">
    <property type="nucleotide sequence ID" value="NZ_JANDBC010000001.1"/>
</dbReference>